<dbReference type="STRING" id="1122195.SAMN02745164_01969"/>
<keyword evidence="3" id="KW-0732">Signal</keyword>
<evidence type="ECO:0000313" key="4">
    <source>
        <dbReference type="EMBL" id="SHF19050.1"/>
    </source>
</evidence>
<dbReference type="Pfam" id="PF01547">
    <property type="entry name" value="SBP_bac_1"/>
    <property type="match status" value="1"/>
</dbReference>
<keyword evidence="5" id="KW-1185">Reference proteome</keyword>
<dbReference type="SUPFAM" id="SSF53850">
    <property type="entry name" value="Periplasmic binding protein-like II"/>
    <property type="match status" value="1"/>
</dbReference>
<dbReference type="GO" id="GO:0055085">
    <property type="term" value="P:transmembrane transport"/>
    <property type="evidence" value="ECO:0007669"/>
    <property type="project" value="InterPro"/>
</dbReference>
<dbReference type="InterPro" id="IPR006061">
    <property type="entry name" value="SBP_1_CS"/>
</dbReference>
<organism evidence="4 5">
    <name type="scientific">Marinitoga hydrogenitolerans (strain DSM 16785 / JCM 12826 / AT1271)</name>
    <dbReference type="NCBI Taxonomy" id="1122195"/>
    <lineage>
        <taxon>Bacteria</taxon>
        <taxon>Thermotogati</taxon>
        <taxon>Thermotogota</taxon>
        <taxon>Thermotogae</taxon>
        <taxon>Petrotogales</taxon>
        <taxon>Petrotogaceae</taxon>
        <taxon>Marinitoga</taxon>
    </lineage>
</organism>
<dbReference type="EMBL" id="FQUI01000044">
    <property type="protein sequence ID" value="SHF19050.1"/>
    <property type="molecule type" value="Genomic_DNA"/>
</dbReference>
<reference evidence="4" key="1">
    <citation type="submission" date="2016-11" db="EMBL/GenBank/DDBJ databases">
        <authorList>
            <person name="Varghese N."/>
            <person name="Submissions S."/>
        </authorList>
    </citation>
    <scope>NUCLEOTIDE SEQUENCE [LARGE SCALE GENOMIC DNA]</scope>
    <source>
        <strain evidence="4">DSM 16785</strain>
    </source>
</reference>
<gene>
    <name evidence="4" type="ORF">SAMN02745164_01969</name>
</gene>
<dbReference type="Proteomes" id="UP000184334">
    <property type="component" value="Unassembled WGS sequence"/>
</dbReference>
<proteinExistence type="inferred from homology"/>
<evidence type="ECO:0000256" key="3">
    <source>
        <dbReference type="ARBA" id="ARBA00022729"/>
    </source>
</evidence>
<dbReference type="PANTHER" id="PTHR43649">
    <property type="entry name" value="ARABINOSE-BINDING PROTEIN-RELATED"/>
    <property type="match status" value="1"/>
</dbReference>
<comment type="caution">
    <text evidence="4">The sequence shown here is derived from an EMBL/GenBank/DDBJ whole genome shotgun (WGS) entry which is preliminary data.</text>
</comment>
<accession>A0A1M4ZLT8</accession>
<comment type="similarity">
    <text evidence="1">Belongs to the bacterial solute-binding protein 1 family.</text>
</comment>
<dbReference type="PANTHER" id="PTHR43649:SF14">
    <property type="entry name" value="BLR3389 PROTEIN"/>
    <property type="match status" value="1"/>
</dbReference>
<dbReference type="RefSeq" id="WP_084670777.1">
    <property type="nucleotide sequence ID" value="NZ_FQUI01000044.1"/>
</dbReference>
<evidence type="ECO:0000256" key="2">
    <source>
        <dbReference type="ARBA" id="ARBA00022448"/>
    </source>
</evidence>
<protein>
    <submittedName>
        <fullName evidence="4">Multiple sugar transport system substrate-binding protein</fullName>
    </submittedName>
</protein>
<dbReference type="InterPro" id="IPR006059">
    <property type="entry name" value="SBP"/>
</dbReference>
<evidence type="ECO:0000256" key="1">
    <source>
        <dbReference type="ARBA" id="ARBA00008520"/>
    </source>
</evidence>
<dbReference type="OrthoDB" id="9772007at2"/>
<name>A0A1M4ZLT8_MARH1</name>
<keyword evidence="2" id="KW-0813">Transport</keyword>
<sequence>MFKKVMLVVLLVVLSITILAGGVKTITVAYKEQGNNANTKWMEGAKAEFERLYPDVKVKLVKALSNEGDYNSKTALLLLTDTTIDVMLVDSFLVPAFVAAGNLSAIPVDQWCDWNTQFSGNIKEGMSINGKVYAVPISTDTRGLFYNVPLFKKAGIPVPWKPRTWNDILDAVKKLHKAGVKYPIWLNGSKAQGEATTMQTFEMLISGTRDWIYEDGKWVVKSKGFTDSLKFIQALYDMGIYDNTELALMLDANSWRILNKKMPESKEVGILLDGNWKGADWIRARPNDYYDVIKVTPMPKQYGGGYTSMSGGWTLAIPALSRKKDLAFEFIKIACNKNNLLAYSTYSGDMSPRKDVAEDKRYKDANIYRYEMSSYTEFTHFRPGDPLYPNVSVEIQSAVEAVITGQKSAVEVAEEYSKNVKEMVGYGNWIEK</sequence>
<dbReference type="InterPro" id="IPR050490">
    <property type="entry name" value="Bact_solute-bd_prot1"/>
</dbReference>
<dbReference type="PROSITE" id="PS01037">
    <property type="entry name" value="SBP_BACTERIAL_1"/>
    <property type="match status" value="1"/>
</dbReference>
<dbReference type="AlphaFoldDB" id="A0A1M4ZLT8"/>
<keyword evidence="4" id="KW-0762">Sugar transport</keyword>
<evidence type="ECO:0000313" key="5">
    <source>
        <dbReference type="Proteomes" id="UP000184334"/>
    </source>
</evidence>
<dbReference type="Gene3D" id="3.40.190.10">
    <property type="entry name" value="Periplasmic binding protein-like II"/>
    <property type="match status" value="2"/>
</dbReference>